<evidence type="ECO:0000313" key="3">
    <source>
        <dbReference type="Proteomes" id="UP001208567"/>
    </source>
</evidence>
<comment type="caution">
    <text evidence="2">The sequence shown here is derived from an EMBL/GenBank/DDBJ whole genome shotgun (WGS) entry which is preliminary data.</text>
</comment>
<gene>
    <name evidence="2" type="ORF">bsdE14_07660</name>
</gene>
<name>A0ABQ5N2E1_9CLOT</name>
<feature type="region of interest" description="Disordered" evidence="1">
    <location>
        <begin position="132"/>
        <end position="178"/>
    </location>
</feature>
<reference evidence="2 3" key="1">
    <citation type="journal article" date="2024" name="Int. J. Syst. Evol. Microbiol.">
        <title>Clostridium omnivorum sp. nov., isolated from anoxic soil under the treatment of reductive soil disinfestation.</title>
        <authorList>
            <person name="Ueki A."/>
            <person name="Tonouchi A."/>
            <person name="Kaku N."/>
            <person name="Honma S."/>
            <person name="Ueki K."/>
        </authorList>
    </citation>
    <scope>NUCLEOTIDE SEQUENCE [LARGE SCALE GENOMIC DNA]</scope>
    <source>
        <strain evidence="2 3">E14</strain>
    </source>
</reference>
<protein>
    <submittedName>
        <fullName evidence="2">Uncharacterized protein</fullName>
    </submittedName>
</protein>
<keyword evidence="3" id="KW-1185">Reference proteome</keyword>
<dbReference type="EMBL" id="BRXR01000001">
    <property type="protein sequence ID" value="GLC29356.1"/>
    <property type="molecule type" value="Genomic_DNA"/>
</dbReference>
<sequence>MSKSKMSVVIIFCTIITVTAMIKPEVFTIEGIRETKISLLDNIKKINFLSKGNGDKVNQKVTYKDVVQSSEIKVKDVNTGKVEIPIKNNNNKSNGSKNSKASSKYGIVLSEEAKKSKINALHESQVEDMKNYYNDKYAQNNNTKKEISKEVSKEKDTKNSTSIDGGDKTDTSVDNGDKTDTQVFKVSREEIKDKLTLSDKQKILSVARKLSPSDYEKINKYINNEDGEQGVIDAVKLLRDRLSDKDYEKIKEVAGKFLNMEVVEKK</sequence>
<accession>A0ABQ5N2E1</accession>
<proteinExistence type="predicted"/>
<feature type="compositionally biased region" description="Basic and acidic residues" evidence="1">
    <location>
        <begin position="143"/>
        <end position="158"/>
    </location>
</feature>
<evidence type="ECO:0000313" key="2">
    <source>
        <dbReference type="EMBL" id="GLC29356.1"/>
    </source>
</evidence>
<organism evidence="2 3">
    <name type="scientific">Clostridium omnivorum</name>
    <dbReference type="NCBI Taxonomy" id="1604902"/>
    <lineage>
        <taxon>Bacteria</taxon>
        <taxon>Bacillati</taxon>
        <taxon>Bacillota</taxon>
        <taxon>Clostridia</taxon>
        <taxon>Eubacteriales</taxon>
        <taxon>Clostridiaceae</taxon>
        <taxon>Clostridium</taxon>
    </lineage>
</organism>
<dbReference type="RefSeq" id="WP_264848653.1">
    <property type="nucleotide sequence ID" value="NZ_BRXR01000001.1"/>
</dbReference>
<evidence type="ECO:0000256" key="1">
    <source>
        <dbReference type="SAM" id="MobiDB-lite"/>
    </source>
</evidence>
<dbReference type="Proteomes" id="UP001208567">
    <property type="component" value="Unassembled WGS sequence"/>
</dbReference>
<feature type="compositionally biased region" description="Basic and acidic residues" evidence="1">
    <location>
        <begin position="165"/>
        <end position="178"/>
    </location>
</feature>